<gene>
    <name evidence="8" type="primary">rhmT_1</name>
    <name evidence="8" type="ORF">NCTC6754_02431</name>
</gene>
<feature type="transmembrane region" description="Helical" evidence="7">
    <location>
        <begin position="66"/>
        <end position="87"/>
    </location>
</feature>
<feature type="transmembrane region" description="Helical" evidence="7">
    <location>
        <begin position="239"/>
        <end position="258"/>
    </location>
</feature>
<dbReference type="InterPro" id="IPR036259">
    <property type="entry name" value="MFS_trans_sf"/>
</dbReference>
<evidence type="ECO:0000256" key="6">
    <source>
        <dbReference type="ARBA" id="ARBA00023136"/>
    </source>
</evidence>
<dbReference type="GO" id="GO:0022857">
    <property type="term" value="F:transmembrane transporter activity"/>
    <property type="evidence" value="ECO:0007669"/>
    <property type="project" value="InterPro"/>
</dbReference>
<evidence type="ECO:0000313" key="9">
    <source>
        <dbReference type="Proteomes" id="UP000269208"/>
    </source>
</evidence>
<dbReference type="Pfam" id="PF07690">
    <property type="entry name" value="MFS_1"/>
    <property type="match status" value="1"/>
</dbReference>
<dbReference type="PANTHER" id="PTHR43791">
    <property type="entry name" value="PERMEASE-RELATED"/>
    <property type="match status" value="1"/>
</dbReference>
<name>A0A3S4HR70_SALET</name>
<evidence type="ECO:0000256" key="7">
    <source>
        <dbReference type="SAM" id="Phobius"/>
    </source>
</evidence>
<proteinExistence type="predicted"/>
<dbReference type="GO" id="GO:0005886">
    <property type="term" value="C:plasma membrane"/>
    <property type="evidence" value="ECO:0007669"/>
    <property type="project" value="UniProtKB-SubCell"/>
</dbReference>
<keyword evidence="3" id="KW-0997">Cell inner membrane</keyword>
<evidence type="ECO:0000256" key="4">
    <source>
        <dbReference type="ARBA" id="ARBA00022692"/>
    </source>
</evidence>
<evidence type="ECO:0000256" key="2">
    <source>
        <dbReference type="ARBA" id="ARBA00022448"/>
    </source>
</evidence>
<evidence type="ECO:0000256" key="1">
    <source>
        <dbReference type="ARBA" id="ARBA00004429"/>
    </source>
</evidence>
<dbReference type="Gene3D" id="1.20.1250.20">
    <property type="entry name" value="MFS general substrate transporter like domains"/>
    <property type="match status" value="1"/>
</dbReference>
<sequence>MFIIEGLLSLGLLFVWLPLVSDHPHQAKWLDPKERAWIEQKLLADRALSIGGEQSSIRGVLKSINLWKLVGIYFFVQVGFYGFALWMPNLIKHLTGSGMTIVGVLTAAPYVLCIIGQYYIAKWCDKTMNRRLYTAIPLLGFAVCLALSLLLKDNVWLAYGMMVICGFFLQAYAGPFWTLPPLLFAPNVSGRRARHDQRPGQHRRLYRSVPRRAVNGDVLANSRNDRTGCRPAYRCWTAFSAYLLLPLVLQVAATHLTPRRRVRHLNRKESPNEPKNVNMLATCGRSSTPCVLE</sequence>
<evidence type="ECO:0000313" key="8">
    <source>
        <dbReference type="EMBL" id="VEB52841.1"/>
    </source>
</evidence>
<feature type="transmembrane region" description="Helical" evidence="7">
    <location>
        <begin position="132"/>
        <end position="151"/>
    </location>
</feature>
<keyword evidence="3" id="KW-1003">Cell membrane</keyword>
<evidence type="ECO:0000256" key="3">
    <source>
        <dbReference type="ARBA" id="ARBA00022519"/>
    </source>
</evidence>
<dbReference type="EMBL" id="LR134190">
    <property type="protein sequence ID" value="VEB52841.1"/>
    <property type="molecule type" value="Genomic_DNA"/>
</dbReference>
<keyword evidence="2" id="KW-0813">Transport</keyword>
<protein>
    <submittedName>
        <fullName evidence="8">Major facilitator superfamily protein</fullName>
    </submittedName>
</protein>
<dbReference type="InterPro" id="IPR011701">
    <property type="entry name" value="MFS"/>
</dbReference>
<evidence type="ECO:0000256" key="5">
    <source>
        <dbReference type="ARBA" id="ARBA00022989"/>
    </source>
</evidence>
<organism evidence="8 9">
    <name type="scientific">Salmonella enterica I</name>
    <dbReference type="NCBI Taxonomy" id="59201"/>
    <lineage>
        <taxon>Bacteria</taxon>
        <taxon>Pseudomonadati</taxon>
        <taxon>Pseudomonadota</taxon>
        <taxon>Gammaproteobacteria</taxon>
        <taxon>Enterobacterales</taxon>
        <taxon>Enterobacteriaceae</taxon>
        <taxon>Salmonella</taxon>
    </lineage>
</organism>
<comment type="subcellular location">
    <subcellularLocation>
        <location evidence="1">Cell inner membrane</location>
        <topology evidence="1">Multi-pass membrane protein</topology>
    </subcellularLocation>
</comment>
<dbReference type="Proteomes" id="UP000269208">
    <property type="component" value="Chromosome"/>
</dbReference>
<keyword evidence="6 7" id="KW-0472">Membrane</keyword>
<keyword evidence="4 7" id="KW-0812">Transmembrane</keyword>
<accession>A0A3S4HR70</accession>
<keyword evidence="5 7" id="KW-1133">Transmembrane helix</keyword>
<dbReference type="PANTHER" id="PTHR43791:SF100">
    <property type="entry name" value="SUGAR TRANSPORTER"/>
    <property type="match status" value="1"/>
</dbReference>
<reference evidence="8 9" key="1">
    <citation type="submission" date="2018-12" db="EMBL/GenBank/DDBJ databases">
        <authorList>
            <consortium name="Pathogen Informatics"/>
        </authorList>
    </citation>
    <scope>NUCLEOTIDE SEQUENCE [LARGE SCALE GENOMIC DNA]</scope>
    <source>
        <strain evidence="8 9">NCTC6754</strain>
    </source>
</reference>
<feature type="transmembrane region" description="Helical" evidence="7">
    <location>
        <begin position="99"/>
        <end position="120"/>
    </location>
</feature>
<dbReference type="AlphaFoldDB" id="A0A3S4HR70"/>
<dbReference type="SUPFAM" id="SSF103473">
    <property type="entry name" value="MFS general substrate transporter"/>
    <property type="match status" value="1"/>
</dbReference>